<keyword evidence="1" id="KW-0238">DNA-binding</keyword>
<dbReference type="SUPFAM" id="SSF48498">
    <property type="entry name" value="Tetracyclin repressor-like, C-terminal domain"/>
    <property type="match status" value="1"/>
</dbReference>
<evidence type="ECO:0000313" key="3">
    <source>
        <dbReference type="EMBL" id="CAB4530856.1"/>
    </source>
</evidence>
<organism evidence="3">
    <name type="scientific">freshwater metagenome</name>
    <dbReference type="NCBI Taxonomy" id="449393"/>
    <lineage>
        <taxon>unclassified sequences</taxon>
        <taxon>metagenomes</taxon>
        <taxon>ecological metagenomes</taxon>
    </lineage>
</organism>
<dbReference type="InterPro" id="IPR009057">
    <property type="entry name" value="Homeodomain-like_sf"/>
</dbReference>
<dbReference type="SUPFAM" id="SSF46689">
    <property type="entry name" value="Homeodomain-like"/>
    <property type="match status" value="1"/>
</dbReference>
<dbReference type="GO" id="GO:0003677">
    <property type="term" value="F:DNA binding"/>
    <property type="evidence" value="ECO:0007669"/>
    <property type="project" value="UniProtKB-KW"/>
</dbReference>
<reference evidence="3" key="1">
    <citation type="submission" date="2020-05" db="EMBL/GenBank/DDBJ databases">
        <authorList>
            <person name="Chiriac C."/>
            <person name="Salcher M."/>
            <person name="Ghai R."/>
            <person name="Kavagutti S V."/>
        </authorList>
    </citation>
    <scope>NUCLEOTIDE SEQUENCE</scope>
</reference>
<protein>
    <submittedName>
        <fullName evidence="3">Unannotated protein</fullName>
    </submittedName>
</protein>
<dbReference type="EMBL" id="CAEZSB010000019">
    <property type="protein sequence ID" value="CAB4530856.1"/>
    <property type="molecule type" value="Genomic_DNA"/>
</dbReference>
<dbReference type="Gene3D" id="1.10.357.10">
    <property type="entry name" value="Tetracycline Repressor, domain 2"/>
    <property type="match status" value="1"/>
</dbReference>
<name>A0A6J6AWR6_9ZZZZ</name>
<feature type="domain" description="HTH tetR-type" evidence="2">
    <location>
        <begin position="6"/>
        <end position="66"/>
    </location>
</feature>
<gene>
    <name evidence="3" type="ORF">UFOPK1395_00314</name>
</gene>
<dbReference type="AlphaFoldDB" id="A0A6J6AWR6"/>
<accession>A0A6J6AWR6</accession>
<sequence>MENGLHKTKQQLIQATSDLMDEVALEEINAAMVLERAGASKSSMYHFFEDFSDLLEATFLYRFGETVRISIYVIEKIIKNSTTKDEFFFALDRLTATTQARENESIRFMRARKLARSERSANFRSSLGELQQQLTDALTLAFAQAQEKGFLNKSFEARTGAVFIQAYTLGRIVDDITTTHMNDADWEKLIGRIAREVLG</sequence>
<evidence type="ECO:0000259" key="2">
    <source>
        <dbReference type="PROSITE" id="PS50977"/>
    </source>
</evidence>
<dbReference type="InterPro" id="IPR001647">
    <property type="entry name" value="HTH_TetR"/>
</dbReference>
<evidence type="ECO:0000256" key="1">
    <source>
        <dbReference type="ARBA" id="ARBA00023125"/>
    </source>
</evidence>
<dbReference type="PROSITE" id="PS50977">
    <property type="entry name" value="HTH_TETR_2"/>
    <property type="match status" value="1"/>
</dbReference>
<proteinExistence type="predicted"/>
<dbReference type="InterPro" id="IPR036271">
    <property type="entry name" value="Tet_transcr_reg_TetR-rel_C_sf"/>
</dbReference>